<dbReference type="Gene3D" id="3.10.120.10">
    <property type="entry name" value="Cytochrome b5-like heme/steroid binding domain"/>
    <property type="match status" value="1"/>
</dbReference>
<dbReference type="PANTHER" id="PTHR19359:SF95">
    <property type="entry name" value="CYTOCHROME B5 TYPE B"/>
    <property type="match status" value="1"/>
</dbReference>
<keyword evidence="3" id="KW-0408">Iron</keyword>
<name>G3AME9_SPAPN</name>
<evidence type="ECO:0000256" key="2">
    <source>
        <dbReference type="ARBA" id="ARBA00022723"/>
    </source>
</evidence>
<proteinExistence type="inferred from homology"/>
<dbReference type="HOGENOM" id="CLU_1810882_0_0_1"/>
<dbReference type="EMBL" id="GL996501">
    <property type="protein sequence ID" value="EGW32801.1"/>
    <property type="molecule type" value="Genomic_DNA"/>
</dbReference>
<keyword evidence="8" id="KW-1185">Reference proteome</keyword>
<accession>G3AME9</accession>
<dbReference type="Pfam" id="PF00173">
    <property type="entry name" value="Cyt-b5"/>
    <property type="match status" value="1"/>
</dbReference>
<dbReference type="STRING" id="619300.G3AME9"/>
<dbReference type="GO" id="GO:0016020">
    <property type="term" value="C:membrane"/>
    <property type="evidence" value="ECO:0007669"/>
    <property type="project" value="TreeGrafter"/>
</dbReference>
<feature type="non-terminal residue" evidence="7">
    <location>
        <position position="143"/>
    </location>
</feature>
<feature type="compositionally biased region" description="Polar residues" evidence="5">
    <location>
        <begin position="1"/>
        <end position="14"/>
    </location>
</feature>
<dbReference type="PRINTS" id="PR00363">
    <property type="entry name" value="CYTOCHROMEB5"/>
</dbReference>
<dbReference type="KEGG" id="spaa:SPAPADRAFT_60146"/>
<organism evidence="8">
    <name type="scientific">Spathaspora passalidarum (strain NRRL Y-27907 / 11-Y1)</name>
    <dbReference type="NCBI Taxonomy" id="619300"/>
    <lineage>
        <taxon>Eukaryota</taxon>
        <taxon>Fungi</taxon>
        <taxon>Dikarya</taxon>
        <taxon>Ascomycota</taxon>
        <taxon>Saccharomycotina</taxon>
        <taxon>Pichiomycetes</taxon>
        <taxon>Debaryomycetaceae</taxon>
        <taxon>Spathaspora</taxon>
    </lineage>
</organism>
<evidence type="ECO:0000313" key="8">
    <source>
        <dbReference type="Proteomes" id="UP000000709"/>
    </source>
</evidence>
<dbReference type="InParanoid" id="G3AME9"/>
<evidence type="ECO:0000256" key="5">
    <source>
        <dbReference type="SAM" id="MobiDB-lite"/>
    </source>
</evidence>
<dbReference type="Proteomes" id="UP000000709">
    <property type="component" value="Unassembled WGS sequence"/>
</dbReference>
<dbReference type="AlphaFoldDB" id="G3AME9"/>
<dbReference type="InterPro" id="IPR050668">
    <property type="entry name" value="Cytochrome_b5"/>
</dbReference>
<sequence>MSPSLQIQTNQGNSPPMKHAKHRSVQYFTPEQVRQHDTPDDLWMIIYNKVYDVTTIAKEHPGGIEVLFDCGGEDATESFEDVGHSDYAFSLLAPGYLGEIIPAQQIQYSNPQPQIIYNTSKPDIKSDDIWNLGKPAKKNWEWL</sequence>
<dbReference type="eggNOG" id="KOG0537">
    <property type="taxonomic scope" value="Eukaryota"/>
</dbReference>
<dbReference type="SUPFAM" id="SSF55856">
    <property type="entry name" value="Cytochrome b5-like heme/steroid binding domain"/>
    <property type="match status" value="1"/>
</dbReference>
<evidence type="ECO:0000259" key="6">
    <source>
        <dbReference type="PROSITE" id="PS50255"/>
    </source>
</evidence>
<dbReference type="OrthoDB" id="260519at2759"/>
<evidence type="ECO:0000313" key="7">
    <source>
        <dbReference type="EMBL" id="EGW32801.1"/>
    </source>
</evidence>
<dbReference type="RefSeq" id="XP_007374316.1">
    <property type="nucleotide sequence ID" value="XM_007374254.1"/>
</dbReference>
<gene>
    <name evidence="7" type="ORF">SPAPADRAFT_60146</name>
</gene>
<evidence type="ECO:0000256" key="3">
    <source>
        <dbReference type="ARBA" id="ARBA00023004"/>
    </source>
</evidence>
<dbReference type="GO" id="GO:0046872">
    <property type="term" value="F:metal ion binding"/>
    <property type="evidence" value="ECO:0007669"/>
    <property type="project" value="UniProtKB-KW"/>
</dbReference>
<dbReference type="PANTHER" id="PTHR19359">
    <property type="entry name" value="CYTOCHROME B5"/>
    <property type="match status" value="1"/>
</dbReference>
<keyword evidence="1" id="KW-0349">Heme</keyword>
<feature type="domain" description="Cytochrome b5 heme-binding" evidence="6">
    <location>
        <begin position="25"/>
        <end position="101"/>
    </location>
</feature>
<dbReference type="GeneID" id="18873241"/>
<dbReference type="PROSITE" id="PS50255">
    <property type="entry name" value="CYTOCHROME_B5_2"/>
    <property type="match status" value="1"/>
</dbReference>
<dbReference type="InterPro" id="IPR036400">
    <property type="entry name" value="Cyt_B5-like_heme/steroid_sf"/>
</dbReference>
<keyword evidence="2" id="KW-0479">Metal-binding</keyword>
<evidence type="ECO:0000256" key="4">
    <source>
        <dbReference type="ARBA" id="ARBA00038168"/>
    </source>
</evidence>
<feature type="region of interest" description="Disordered" evidence="5">
    <location>
        <begin position="1"/>
        <end position="22"/>
    </location>
</feature>
<comment type="similarity">
    <text evidence="4">Belongs to the cytochrome b5 family.</text>
</comment>
<dbReference type="GO" id="GO:0020037">
    <property type="term" value="F:heme binding"/>
    <property type="evidence" value="ECO:0007669"/>
    <property type="project" value="TreeGrafter"/>
</dbReference>
<dbReference type="InterPro" id="IPR001199">
    <property type="entry name" value="Cyt_B5-like_heme/steroid-bd"/>
</dbReference>
<evidence type="ECO:0000256" key="1">
    <source>
        <dbReference type="ARBA" id="ARBA00022617"/>
    </source>
</evidence>
<reference evidence="7 8" key="1">
    <citation type="journal article" date="2011" name="Proc. Natl. Acad. Sci. U.S.A.">
        <title>Comparative genomics of xylose-fermenting fungi for enhanced biofuel production.</title>
        <authorList>
            <person name="Wohlbach D.J."/>
            <person name="Kuo A."/>
            <person name="Sato T.K."/>
            <person name="Potts K.M."/>
            <person name="Salamov A.A."/>
            <person name="LaButti K.M."/>
            <person name="Sun H."/>
            <person name="Clum A."/>
            <person name="Pangilinan J.L."/>
            <person name="Lindquist E.A."/>
            <person name="Lucas S."/>
            <person name="Lapidus A."/>
            <person name="Jin M."/>
            <person name="Gunawan C."/>
            <person name="Balan V."/>
            <person name="Dale B.E."/>
            <person name="Jeffries T.W."/>
            <person name="Zinkel R."/>
            <person name="Barry K.W."/>
            <person name="Grigoriev I.V."/>
            <person name="Gasch A.P."/>
        </authorList>
    </citation>
    <scope>NUCLEOTIDE SEQUENCE [LARGE SCALE GENOMIC DNA]</scope>
    <source>
        <strain evidence="8">NRRL Y-27907 / 11-Y1</strain>
    </source>
</reference>
<protein>
    <recommendedName>
        <fullName evidence="6">Cytochrome b5 heme-binding domain-containing protein</fullName>
    </recommendedName>
</protein>
<dbReference type="SMART" id="SM01117">
    <property type="entry name" value="Cyt-b5"/>
    <property type="match status" value="1"/>
</dbReference>